<organism evidence="3 4">
    <name type="scientific">Austropuccinia psidii MF-1</name>
    <dbReference type="NCBI Taxonomy" id="1389203"/>
    <lineage>
        <taxon>Eukaryota</taxon>
        <taxon>Fungi</taxon>
        <taxon>Dikarya</taxon>
        <taxon>Basidiomycota</taxon>
        <taxon>Pucciniomycotina</taxon>
        <taxon>Pucciniomycetes</taxon>
        <taxon>Pucciniales</taxon>
        <taxon>Sphaerophragmiaceae</taxon>
        <taxon>Austropuccinia</taxon>
    </lineage>
</organism>
<dbReference type="Pfam" id="PF24626">
    <property type="entry name" value="SH3_Tf2-1"/>
    <property type="match status" value="1"/>
</dbReference>
<gene>
    <name evidence="3" type="ORF">O181_039838</name>
</gene>
<dbReference type="Proteomes" id="UP000765509">
    <property type="component" value="Unassembled WGS sequence"/>
</dbReference>
<protein>
    <recommendedName>
        <fullName evidence="2">Tf2-1-like SH3-like domain-containing protein</fullName>
    </recommendedName>
</protein>
<dbReference type="EMBL" id="AVOT02015647">
    <property type="protein sequence ID" value="MBW0500123.1"/>
    <property type="molecule type" value="Genomic_DNA"/>
</dbReference>
<comment type="caution">
    <text evidence="3">The sequence shown here is derived from an EMBL/GenBank/DDBJ whole genome shotgun (WGS) entry which is preliminary data.</text>
</comment>
<keyword evidence="1" id="KW-0472">Membrane</keyword>
<dbReference type="AlphaFoldDB" id="A0A9Q3HCB7"/>
<sequence length="252" mass="29248">MLKITIQTKMNVNAPLLDQQNPNRHHLKINTHRSLSMIEHSRRYKPEANNLNHLSQSTLFPFRLTTSTHCFLSLLLFLSSLFYSTLSSLNHLSLSTFRTSIYYLILSDSVLIANTINRFKRYTDKIRASPPVFNPGDMVWLSSKNIKSTRHTKKLSEIWLGPFPILKKVSTHAYHLNGNPSTQYSIFHSWNQSRHQQSRIGIKSLLLQSSLKKRRNGKSLKYWIQSSREESYGFGGMERSQSRLRKIHMGTS</sequence>
<keyword evidence="4" id="KW-1185">Reference proteome</keyword>
<keyword evidence="1" id="KW-1133">Transmembrane helix</keyword>
<evidence type="ECO:0000313" key="3">
    <source>
        <dbReference type="EMBL" id="MBW0500123.1"/>
    </source>
</evidence>
<accession>A0A9Q3HCB7</accession>
<feature type="transmembrane region" description="Helical" evidence="1">
    <location>
        <begin position="101"/>
        <end position="119"/>
    </location>
</feature>
<evidence type="ECO:0000259" key="2">
    <source>
        <dbReference type="Pfam" id="PF24626"/>
    </source>
</evidence>
<evidence type="ECO:0000313" key="4">
    <source>
        <dbReference type="Proteomes" id="UP000765509"/>
    </source>
</evidence>
<dbReference type="InterPro" id="IPR056924">
    <property type="entry name" value="SH3_Tf2-1"/>
</dbReference>
<reference evidence="3" key="1">
    <citation type="submission" date="2021-03" db="EMBL/GenBank/DDBJ databases">
        <title>Draft genome sequence of rust myrtle Austropuccinia psidii MF-1, a brazilian biotype.</title>
        <authorList>
            <person name="Quecine M.C."/>
            <person name="Pachon D.M.R."/>
            <person name="Bonatelli M.L."/>
            <person name="Correr F.H."/>
            <person name="Franceschini L.M."/>
            <person name="Leite T.F."/>
            <person name="Margarido G.R.A."/>
            <person name="Almeida C.A."/>
            <person name="Ferrarezi J.A."/>
            <person name="Labate C.A."/>
        </authorList>
    </citation>
    <scope>NUCLEOTIDE SEQUENCE</scope>
    <source>
        <strain evidence="3">MF-1</strain>
    </source>
</reference>
<feature type="domain" description="Tf2-1-like SH3-like" evidence="2">
    <location>
        <begin position="136"/>
        <end position="188"/>
    </location>
</feature>
<evidence type="ECO:0000256" key="1">
    <source>
        <dbReference type="SAM" id="Phobius"/>
    </source>
</evidence>
<keyword evidence="1" id="KW-0812">Transmembrane</keyword>
<name>A0A9Q3HCB7_9BASI</name>
<feature type="transmembrane region" description="Helical" evidence="1">
    <location>
        <begin position="70"/>
        <end position="89"/>
    </location>
</feature>
<proteinExistence type="predicted"/>